<reference evidence="3" key="1">
    <citation type="journal article" date="2019" name="Int. J. Syst. Evol. Microbiol.">
        <title>The Global Catalogue of Microorganisms (GCM) 10K type strain sequencing project: providing services to taxonomists for standard genome sequencing and annotation.</title>
        <authorList>
            <consortium name="The Broad Institute Genomics Platform"/>
            <consortium name="The Broad Institute Genome Sequencing Center for Infectious Disease"/>
            <person name="Wu L."/>
            <person name="Ma J."/>
        </authorList>
    </citation>
    <scope>NUCLEOTIDE SEQUENCE [LARGE SCALE GENOMIC DNA]</scope>
    <source>
        <strain evidence="3">CGMCC 1.3240</strain>
    </source>
</reference>
<dbReference type="RefSeq" id="WP_379188981.1">
    <property type="nucleotide sequence ID" value="NZ_JBHSOW010000054.1"/>
</dbReference>
<dbReference type="Gene3D" id="2.10.109.10">
    <property type="entry name" value="Umud Fragment, subunit A"/>
    <property type="match status" value="1"/>
</dbReference>
<proteinExistence type="predicted"/>
<dbReference type="Pfam" id="PF10502">
    <property type="entry name" value="Peptidase_S26"/>
    <property type="match status" value="1"/>
</dbReference>
<dbReference type="SUPFAM" id="SSF51306">
    <property type="entry name" value="LexA/Signal peptidase"/>
    <property type="match status" value="1"/>
</dbReference>
<gene>
    <name evidence="2" type="ORF">ACFPYJ_15090</name>
</gene>
<dbReference type="InterPro" id="IPR019533">
    <property type="entry name" value="Peptidase_S26"/>
</dbReference>
<dbReference type="InterPro" id="IPR036286">
    <property type="entry name" value="LexA/Signal_pep-like_sf"/>
</dbReference>
<dbReference type="Proteomes" id="UP001596047">
    <property type="component" value="Unassembled WGS sequence"/>
</dbReference>
<name>A0ABW0VY94_9BACL</name>
<comment type="caution">
    <text evidence="2">The sequence shown here is derived from an EMBL/GenBank/DDBJ whole genome shotgun (WGS) entry which is preliminary data.</text>
</comment>
<evidence type="ECO:0000259" key="1">
    <source>
        <dbReference type="Pfam" id="PF10502"/>
    </source>
</evidence>
<sequence>MVYYQPPDELKEKMGEYDISRVIGLPGEKVKINQGQIYINDTLLETFYGRAHRLGSDVNELKNSLKRSDLAVESIDVSRSTLGYERAARNTEGLFCGRGEIA</sequence>
<organism evidence="2 3">
    <name type="scientific">Paenibacillus solisilvae</name>
    <dbReference type="NCBI Taxonomy" id="2486751"/>
    <lineage>
        <taxon>Bacteria</taxon>
        <taxon>Bacillati</taxon>
        <taxon>Bacillota</taxon>
        <taxon>Bacilli</taxon>
        <taxon>Bacillales</taxon>
        <taxon>Paenibacillaceae</taxon>
        <taxon>Paenibacillus</taxon>
    </lineage>
</organism>
<feature type="domain" description="Peptidase S26" evidence="1">
    <location>
        <begin position="16"/>
        <end position="56"/>
    </location>
</feature>
<keyword evidence="3" id="KW-1185">Reference proteome</keyword>
<dbReference type="EMBL" id="JBHSOW010000054">
    <property type="protein sequence ID" value="MFC5650423.1"/>
    <property type="molecule type" value="Genomic_DNA"/>
</dbReference>
<evidence type="ECO:0000313" key="3">
    <source>
        <dbReference type="Proteomes" id="UP001596047"/>
    </source>
</evidence>
<evidence type="ECO:0000313" key="2">
    <source>
        <dbReference type="EMBL" id="MFC5650423.1"/>
    </source>
</evidence>
<protein>
    <submittedName>
        <fullName evidence="2">S26 family signal peptidase</fullName>
    </submittedName>
</protein>
<accession>A0ABW0VY94</accession>